<dbReference type="SUPFAM" id="SSF53335">
    <property type="entry name" value="S-adenosyl-L-methionine-dependent methyltransferases"/>
    <property type="match status" value="1"/>
</dbReference>
<reference evidence="2 3" key="1">
    <citation type="journal article" date="2019" name="ISME J.">
        <title>Isolation and characterization of a thermophilic sulfur- and iron-reducing thaumarchaeote from a terrestrial acidic hot spring.</title>
        <authorList>
            <person name="Kato S."/>
            <person name="Itoh T."/>
            <person name="Yuki M."/>
            <person name="Nagamori M."/>
            <person name="Ohnishi M."/>
            <person name="Uematsu K."/>
            <person name="Suzuki K."/>
            <person name="Takashina T."/>
            <person name="Ohkuma M."/>
        </authorList>
    </citation>
    <scope>NUCLEOTIDE SEQUENCE [LARGE SCALE GENOMIC DNA]</scope>
    <source>
        <strain evidence="2 3">NAS-02</strain>
    </source>
</reference>
<dbReference type="InterPro" id="IPR006342">
    <property type="entry name" value="FkbM_mtfrase"/>
</dbReference>
<dbReference type="InterPro" id="IPR052514">
    <property type="entry name" value="SAM-dependent_MTase"/>
</dbReference>
<protein>
    <submittedName>
        <fullName evidence="2">Methyltransferase, FkbM family domain protein</fullName>
    </submittedName>
</protein>
<dbReference type="Gene3D" id="3.40.50.150">
    <property type="entry name" value="Vaccinia Virus protein VP39"/>
    <property type="match status" value="1"/>
</dbReference>
<dbReference type="PANTHER" id="PTHR34203:SF15">
    <property type="entry name" value="SLL1173 PROTEIN"/>
    <property type="match status" value="1"/>
</dbReference>
<dbReference type="PANTHER" id="PTHR34203">
    <property type="entry name" value="METHYLTRANSFERASE, FKBM FAMILY PROTEIN"/>
    <property type="match status" value="1"/>
</dbReference>
<keyword evidence="2" id="KW-0489">Methyltransferase</keyword>
<keyword evidence="2" id="KW-0808">Transferase</keyword>
<dbReference type="NCBIfam" id="TIGR01444">
    <property type="entry name" value="fkbM_fam"/>
    <property type="match status" value="1"/>
</dbReference>
<proteinExistence type="predicted"/>
<dbReference type="OrthoDB" id="57441at2157"/>
<dbReference type="GeneID" id="55585211"/>
<dbReference type="CDD" id="cd02440">
    <property type="entry name" value="AdoMet_MTases"/>
    <property type="match status" value="1"/>
</dbReference>
<dbReference type="AlphaFoldDB" id="A0A4P2VPE8"/>
<organism evidence="2 3">
    <name type="scientific">Conexivisphaera calida</name>
    <dbReference type="NCBI Taxonomy" id="1874277"/>
    <lineage>
        <taxon>Archaea</taxon>
        <taxon>Nitrososphaerota</taxon>
        <taxon>Conexivisphaeria</taxon>
        <taxon>Conexivisphaerales</taxon>
        <taxon>Conexivisphaeraceae</taxon>
        <taxon>Conexivisphaera</taxon>
    </lineage>
</organism>
<feature type="domain" description="Methyltransferase FkbM" evidence="1">
    <location>
        <begin position="109"/>
        <end position="246"/>
    </location>
</feature>
<evidence type="ECO:0000313" key="2">
    <source>
        <dbReference type="EMBL" id="BBE42788.1"/>
    </source>
</evidence>
<dbReference type="InterPro" id="IPR029063">
    <property type="entry name" value="SAM-dependent_MTases_sf"/>
</dbReference>
<accession>A0A4P2VPE8</accession>
<evidence type="ECO:0000259" key="1">
    <source>
        <dbReference type="Pfam" id="PF05050"/>
    </source>
</evidence>
<dbReference type="EMBL" id="AP018732">
    <property type="protein sequence ID" value="BBE42788.1"/>
    <property type="molecule type" value="Genomic_DNA"/>
</dbReference>
<keyword evidence="3" id="KW-1185">Reference proteome</keyword>
<dbReference type="GO" id="GO:0032259">
    <property type="term" value="P:methylation"/>
    <property type="evidence" value="ECO:0007669"/>
    <property type="project" value="UniProtKB-KW"/>
</dbReference>
<name>A0A4P2VPE8_9ARCH</name>
<dbReference type="KEGG" id="ccai:NAS2_1401"/>
<dbReference type="Proteomes" id="UP000509448">
    <property type="component" value="Chromosome"/>
</dbReference>
<sequence>MGYLEVIRRYRKAYRNWIGVLAAEMLGRETVRVVLRNGASGEVSAGGAYHISMLISHGFDVIDININTYEIIFGYNGIKVKLYGFVYGDPHDAFKYYKWLDVRGKKVLDVGASIGDTAIYFSLRGSKEVVAFEPYPFPYSYAKRNLEANNISNIVLVNAAVGGSDGVVTLTTGQTNSGTPLRPSPDGVQVPVYSLDTIIEKYGPFDVMKMDCEGCEYDAILNSRRIGEIRQIQIEYHYGPKRLVDKLRETAFSVRHAGSRGLGYIYAER</sequence>
<dbReference type="RefSeq" id="WP_174448983.1">
    <property type="nucleotide sequence ID" value="NZ_AP018732.1"/>
</dbReference>
<dbReference type="Pfam" id="PF05050">
    <property type="entry name" value="Methyltransf_21"/>
    <property type="match status" value="1"/>
</dbReference>
<evidence type="ECO:0000313" key="3">
    <source>
        <dbReference type="Proteomes" id="UP000509448"/>
    </source>
</evidence>
<gene>
    <name evidence="2" type="ORF">NAS2_1401</name>
</gene>
<dbReference type="GO" id="GO:0008168">
    <property type="term" value="F:methyltransferase activity"/>
    <property type="evidence" value="ECO:0007669"/>
    <property type="project" value="UniProtKB-KW"/>
</dbReference>